<comment type="subcellular location">
    <subcellularLocation>
        <location evidence="1 5">Membrane</location>
        <topology evidence="1 5">Multi-pass membrane protein</topology>
    </subcellularLocation>
</comment>
<keyword evidence="10" id="KW-1185">Reference proteome</keyword>
<feature type="transmembrane region" description="Helical" evidence="7">
    <location>
        <begin position="311"/>
        <end position="327"/>
    </location>
</feature>
<name>A0A8J4PKH6_9MYCE</name>
<dbReference type="AlphaFoldDB" id="A0A8J4PKH6"/>
<dbReference type="InterPro" id="IPR028055">
    <property type="entry name" value="YidC/Oxa/ALB_C"/>
</dbReference>
<dbReference type="InterPro" id="IPR001708">
    <property type="entry name" value="YidC/ALB3/OXA1/COX18"/>
</dbReference>
<dbReference type="EMBL" id="AJWJ01000647">
    <property type="protein sequence ID" value="KAF2069520.1"/>
    <property type="molecule type" value="Genomic_DNA"/>
</dbReference>
<proteinExistence type="inferred from homology"/>
<gene>
    <name evidence="9" type="ORF">CYY_009167</name>
</gene>
<dbReference type="GO" id="GO:0032979">
    <property type="term" value="P:protein insertion into mitochondrial inner membrane from matrix"/>
    <property type="evidence" value="ECO:0007669"/>
    <property type="project" value="TreeGrafter"/>
</dbReference>
<comment type="similarity">
    <text evidence="5">Belongs to the OXA1/ALB3/YidC family.</text>
</comment>
<dbReference type="Pfam" id="PF02096">
    <property type="entry name" value="60KD_IMP"/>
    <property type="match status" value="1"/>
</dbReference>
<evidence type="ECO:0000256" key="2">
    <source>
        <dbReference type="ARBA" id="ARBA00022692"/>
    </source>
</evidence>
<dbReference type="PANTHER" id="PTHR12428">
    <property type="entry name" value="OXA1"/>
    <property type="match status" value="1"/>
</dbReference>
<feature type="domain" description="Membrane insertase YidC/Oxa/ALB C-terminal" evidence="8">
    <location>
        <begin position="145"/>
        <end position="327"/>
    </location>
</feature>
<sequence length="388" mass="43908">MIQGSKLLRFSQSINRSGLGFTTVNSNTSNSILKSTLKLGSSNIKSSSSSIPLSLFNNNKNIHKAFKPLFASSQSIRFYTTENNNNETLAETTNNLITNNADQAQATIVENITIPSQNPVIQFFETMNMKVIGQMEQLTETGIPWLVIIAGVAVTLRSITLPLTIKSMKIGQTMKEIKEEIDVKYAHLNDGTSEGKLQLMSVTNQVMAQRGVSMFSSMKYGFMQMPMIIYPFYIIKELCESGKISEAGYLWFTNLSVQDPYYILPVATCLFQFLSVHFTVKDSPPLMRYIMYSVSFLPLIFTVQFAAGLNVYWLFNAMLFALSNYLLRETKLATMVGLQLYKPKLTGPVIQYAPSPIIKKEQNQLAKEILEKRQLINEKKEELRKRRK</sequence>
<feature type="transmembrane region" description="Helical" evidence="7">
    <location>
        <begin position="261"/>
        <end position="280"/>
    </location>
</feature>
<evidence type="ECO:0000259" key="8">
    <source>
        <dbReference type="Pfam" id="PF02096"/>
    </source>
</evidence>
<keyword evidence="4 7" id="KW-0472">Membrane</keyword>
<evidence type="ECO:0000313" key="10">
    <source>
        <dbReference type="Proteomes" id="UP000695562"/>
    </source>
</evidence>
<evidence type="ECO:0000256" key="5">
    <source>
        <dbReference type="RuleBase" id="RU003945"/>
    </source>
</evidence>
<evidence type="ECO:0000313" key="9">
    <source>
        <dbReference type="EMBL" id="KAF2069520.1"/>
    </source>
</evidence>
<accession>A0A8J4PKH6</accession>
<keyword evidence="3 7" id="KW-1133">Transmembrane helix</keyword>
<evidence type="ECO:0000256" key="4">
    <source>
        <dbReference type="ARBA" id="ARBA00023136"/>
    </source>
</evidence>
<keyword evidence="2 5" id="KW-0812">Transmembrane</keyword>
<dbReference type="CDD" id="cd20069">
    <property type="entry name" value="5TM_Oxa1-like"/>
    <property type="match status" value="1"/>
</dbReference>
<feature type="coiled-coil region" evidence="6">
    <location>
        <begin position="358"/>
        <end position="386"/>
    </location>
</feature>
<dbReference type="OrthoDB" id="2148490at2759"/>
<evidence type="ECO:0000256" key="7">
    <source>
        <dbReference type="SAM" id="Phobius"/>
    </source>
</evidence>
<feature type="transmembrane region" description="Helical" evidence="7">
    <location>
        <begin position="143"/>
        <end position="165"/>
    </location>
</feature>
<dbReference type="Proteomes" id="UP000695562">
    <property type="component" value="Unassembled WGS sequence"/>
</dbReference>
<evidence type="ECO:0000256" key="6">
    <source>
        <dbReference type="SAM" id="Coils"/>
    </source>
</evidence>
<dbReference type="GO" id="GO:0032977">
    <property type="term" value="F:membrane insertase activity"/>
    <property type="evidence" value="ECO:0007669"/>
    <property type="project" value="InterPro"/>
</dbReference>
<dbReference type="PANTHER" id="PTHR12428:SF65">
    <property type="entry name" value="CYTOCHROME C OXIDASE ASSEMBLY PROTEIN COX18, MITOCHONDRIAL"/>
    <property type="match status" value="1"/>
</dbReference>
<evidence type="ECO:0000256" key="1">
    <source>
        <dbReference type="ARBA" id="ARBA00004141"/>
    </source>
</evidence>
<organism evidence="9 10">
    <name type="scientific">Polysphondylium violaceum</name>
    <dbReference type="NCBI Taxonomy" id="133409"/>
    <lineage>
        <taxon>Eukaryota</taxon>
        <taxon>Amoebozoa</taxon>
        <taxon>Evosea</taxon>
        <taxon>Eumycetozoa</taxon>
        <taxon>Dictyostelia</taxon>
        <taxon>Dictyosteliales</taxon>
        <taxon>Dictyosteliaceae</taxon>
        <taxon>Polysphondylium</taxon>
    </lineage>
</organism>
<comment type="caution">
    <text evidence="9">The sequence shown here is derived from an EMBL/GenBank/DDBJ whole genome shotgun (WGS) entry which is preliminary data.</text>
</comment>
<evidence type="ECO:0000256" key="3">
    <source>
        <dbReference type="ARBA" id="ARBA00022989"/>
    </source>
</evidence>
<protein>
    <recommendedName>
        <fullName evidence="8">Membrane insertase YidC/Oxa/ALB C-terminal domain-containing protein</fullName>
    </recommendedName>
</protein>
<dbReference type="GO" id="GO:0005743">
    <property type="term" value="C:mitochondrial inner membrane"/>
    <property type="evidence" value="ECO:0007669"/>
    <property type="project" value="TreeGrafter"/>
</dbReference>
<reference evidence="9" key="1">
    <citation type="submission" date="2020-01" db="EMBL/GenBank/DDBJ databases">
        <title>Development of genomics and gene disruption for Polysphondylium violaceum indicates a role for the polyketide synthase stlB in stalk morphogenesis.</title>
        <authorList>
            <person name="Narita B."/>
            <person name="Kawabe Y."/>
            <person name="Kin K."/>
            <person name="Saito T."/>
            <person name="Gibbs R."/>
            <person name="Kuspa A."/>
            <person name="Muzny D."/>
            <person name="Queller D."/>
            <person name="Richards S."/>
            <person name="Strassman J."/>
            <person name="Sucgang R."/>
            <person name="Worley K."/>
            <person name="Schaap P."/>
        </authorList>
    </citation>
    <scope>NUCLEOTIDE SEQUENCE</scope>
    <source>
        <strain evidence="9">QSvi11</strain>
    </source>
</reference>
<keyword evidence="6" id="KW-0175">Coiled coil</keyword>